<sequence>MRNFFDDLNVANTILAKENIEYRLTFDSNTNITEWITFADELKFLMKVILKYPISLKTLGNKIKDHQDSFANFLIKPIPMEIRFLITFIINSSLLREINNSIINLTNNEIQNALVNQLLYVNMYKNDQRILNFCSSKYHSCIRSLSFRFIKTFASNDIKEYFYSNNTLLNCSLIYENEIDVFVKCFNTASGIEIAAATTDINAIKKIKTTVFEYSECIHKLLNKIDKMDKDDELHFWMNILKASEKIAYLLSKLVLKNKYGIVRFTTDVIAIINVHVAFVNRLSFKKDIFERNKDYYHVVKYCLQITVLFEIVANYIKVNSTRDFKKFVPVFRYYEKHLHEVFVSLETLVTENYI</sequence>
<name>A0A0N5A397_PARTI</name>
<dbReference type="WBParaSite" id="PTRK_0001610500.1">
    <property type="protein sequence ID" value="PTRK_0001610500.1"/>
    <property type="gene ID" value="PTRK_0001610500"/>
</dbReference>
<organism evidence="1 2">
    <name type="scientific">Parastrongyloides trichosuri</name>
    <name type="common">Possum-specific nematode worm</name>
    <dbReference type="NCBI Taxonomy" id="131310"/>
    <lineage>
        <taxon>Eukaryota</taxon>
        <taxon>Metazoa</taxon>
        <taxon>Ecdysozoa</taxon>
        <taxon>Nematoda</taxon>
        <taxon>Chromadorea</taxon>
        <taxon>Rhabditida</taxon>
        <taxon>Tylenchina</taxon>
        <taxon>Panagrolaimomorpha</taxon>
        <taxon>Strongyloidoidea</taxon>
        <taxon>Strongyloididae</taxon>
        <taxon>Parastrongyloides</taxon>
    </lineage>
</organism>
<dbReference type="Proteomes" id="UP000038045">
    <property type="component" value="Unplaced"/>
</dbReference>
<protein>
    <submittedName>
        <fullName evidence="2">Uncharacterized protein</fullName>
    </submittedName>
</protein>
<proteinExistence type="predicted"/>
<reference evidence="2" key="1">
    <citation type="submission" date="2017-02" db="UniProtKB">
        <authorList>
            <consortium name="WormBaseParasite"/>
        </authorList>
    </citation>
    <scope>IDENTIFICATION</scope>
</reference>
<keyword evidence="1" id="KW-1185">Reference proteome</keyword>
<evidence type="ECO:0000313" key="1">
    <source>
        <dbReference type="Proteomes" id="UP000038045"/>
    </source>
</evidence>
<evidence type="ECO:0000313" key="2">
    <source>
        <dbReference type="WBParaSite" id="PTRK_0001610500.1"/>
    </source>
</evidence>
<dbReference type="AlphaFoldDB" id="A0A0N5A397"/>
<accession>A0A0N5A397</accession>